<dbReference type="Pfam" id="PF14518">
    <property type="entry name" value="Haem_oxygenas_2"/>
    <property type="match status" value="1"/>
</dbReference>
<dbReference type="EMBL" id="JBHSGB010000005">
    <property type="protein sequence ID" value="MFC4654237.1"/>
    <property type="molecule type" value="Genomic_DNA"/>
</dbReference>
<dbReference type="Gene3D" id="1.20.910.10">
    <property type="entry name" value="Heme oxygenase-like"/>
    <property type="match status" value="1"/>
</dbReference>
<name>A0ABV9JI87_9GAMM</name>
<dbReference type="SMART" id="SM01236">
    <property type="entry name" value="Haem_oxygenase_2"/>
    <property type="match status" value="1"/>
</dbReference>
<keyword evidence="2" id="KW-1185">Reference proteome</keyword>
<proteinExistence type="predicted"/>
<evidence type="ECO:0000313" key="1">
    <source>
        <dbReference type="EMBL" id="MFC4654237.1"/>
    </source>
</evidence>
<dbReference type="Proteomes" id="UP001595962">
    <property type="component" value="Unassembled WGS sequence"/>
</dbReference>
<dbReference type="InterPro" id="IPR016084">
    <property type="entry name" value="Haem_Oase-like_multi-hlx"/>
</dbReference>
<sequence>MNFYPSLLEQTSEERAYLLSASMIQRCFAGDFTLDHYVAFLLQAYHHVKHTVPLLMTVGGLLSEQKEWLREAVAEYIEEELGHQEWVLNDIAACGYDKEQARHSVPAFATEMMVAYAYDSVRRISPLAFFGMVLVLEGTSIALAERAASTIAGKLQLPRKAFSYLNSHGALDQDHIKFFESLMDKITDPTDQAVIVHAAKGFYRLYGDIFRSLEQPHGLNTLEQVA</sequence>
<dbReference type="SUPFAM" id="SSF48613">
    <property type="entry name" value="Heme oxygenase-like"/>
    <property type="match status" value="1"/>
</dbReference>
<protein>
    <submittedName>
        <fullName evidence="1">TenA family transcriptional regulator</fullName>
    </submittedName>
</protein>
<organism evidence="1 2">
    <name type="scientific">Rheinheimera marina</name>
    <dbReference type="NCBI Taxonomy" id="1774958"/>
    <lineage>
        <taxon>Bacteria</taxon>
        <taxon>Pseudomonadati</taxon>
        <taxon>Pseudomonadota</taxon>
        <taxon>Gammaproteobacteria</taxon>
        <taxon>Chromatiales</taxon>
        <taxon>Chromatiaceae</taxon>
        <taxon>Rheinheimera</taxon>
    </lineage>
</organism>
<reference evidence="2" key="1">
    <citation type="journal article" date="2019" name="Int. J. Syst. Evol. Microbiol.">
        <title>The Global Catalogue of Microorganisms (GCM) 10K type strain sequencing project: providing services to taxonomists for standard genome sequencing and annotation.</title>
        <authorList>
            <consortium name="The Broad Institute Genomics Platform"/>
            <consortium name="The Broad Institute Genome Sequencing Center for Infectious Disease"/>
            <person name="Wu L."/>
            <person name="Ma J."/>
        </authorList>
    </citation>
    <scope>NUCLEOTIDE SEQUENCE [LARGE SCALE GENOMIC DNA]</scope>
    <source>
        <strain evidence="2">DT28</strain>
    </source>
</reference>
<gene>
    <name evidence="1" type="ORF">ACFO3I_04260</name>
</gene>
<dbReference type="RefSeq" id="WP_377332033.1">
    <property type="nucleotide sequence ID" value="NZ_JBHSGB010000005.1"/>
</dbReference>
<accession>A0ABV9JI87</accession>
<comment type="caution">
    <text evidence="1">The sequence shown here is derived from an EMBL/GenBank/DDBJ whole genome shotgun (WGS) entry which is preliminary data.</text>
</comment>
<evidence type="ECO:0000313" key="2">
    <source>
        <dbReference type="Proteomes" id="UP001595962"/>
    </source>
</evidence>